<proteinExistence type="predicted"/>
<organism evidence="1 2">
    <name type="scientific">Bacillus mycoides</name>
    <dbReference type="NCBI Taxonomy" id="1405"/>
    <lineage>
        <taxon>Bacteria</taxon>
        <taxon>Bacillati</taxon>
        <taxon>Bacillota</taxon>
        <taxon>Bacilli</taxon>
        <taxon>Bacillales</taxon>
        <taxon>Bacillaceae</taxon>
        <taxon>Bacillus</taxon>
        <taxon>Bacillus cereus group</taxon>
    </lineage>
</organism>
<dbReference type="AlphaFoldDB" id="A0ABC9QW83"/>
<dbReference type="Proteomes" id="UP000006976">
    <property type="component" value="Unassembled WGS sequence"/>
</dbReference>
<sequence length="46" mass="5640">MINLFYKKLRNPKLKPTHFDQNVWVSSIYNQYLQQYFNQTSIQTNS</sequence>
<name>A0ABC9QW83_BACMY</name>
<accession>A0ABC9QW83</accession>
<reference evidence="1 2" key="1">
    <citation type="submission" date="2012-04" db="EMBL/GenBank/DDBJ databases">
        <title>The Genome Sequence of Bacillus cereus VD078.</title>
        <authorList>
            <consortium name="The Broad Institute Genome Sequencing Platform"/>
            <consortium name="The Broad Institute Genome Sequencing Center for Infectious Disease"/>
            <person name="Feldgarden M."/>
            <person name="Van der Auwera G.A."/>
            <person name="Mahillon J."/>
            <person name="Duprez V."/>
            <person name="Timmery S."/>
            <person name="Mattelet C."/>
            <person name="Dierick K."/>
            <person name="Sun M."/>
            <person name="Yu Z."/>
            <person name="Zhu L."/>
            <person name="Hu X."/>
            <person name="Shank E.B."/>
            <person name="Swiecicka I."/>
            <person name="Hansen B.M."/>
            <person name="Andrup L."/>
            <person name="Young S.K."/>
            <person name="Zeng Q."/>
            <person name="Gargeya S."/>
            <person name="Fitzgerald M."/>
            <person name="Haas B."/>
            <person name="Abouelleil A."/>
            <person name="Alvarado L."/>
            <person name="Arachchi H.M."/>
            <person name="Berlin A."/>
            <person name="Chapman S.B."/>
            <person name="Goldberg J."/>
            <person name="Griggs A."/>
            <person name="Gujja S."/>
            <person name="Hansen M."/>
            <person name="Howarth C."/>
            <person name="Imamovic A."/>
            <person name="Larimer J."/>
            <person name="McCowen C."/>
            <person name="Montmayeur A."/>
            <person name="Murphy C."/>
            <person name="Neiman D."/>
            <person name="Pearson M."/>
            <person name="Priest M."/>
            <person name="Roberts A."/>
            <person name="Saif S."/>
            <person name="Shea T."/>
            <person name="Sisk P."/>
            <person name="Sykes S."/>
            <person name="Wortman J."/>
            <person name="Nusbaum C."/>
            <person name="Birren B."/>
        </authorList>
    </citation>
    <scope>NUCLEOTIDE SEQUENCE [LARGE SCALE GENOMIC DNA]</scope>
    <source>
        <strain evidence="1 2">VD078</strain>
    </source>
</reference>
<evidence type="ECO:0000313" key="2">
    <source>
        <dbReference type="Proteomes" id="UP000006976"/>
    </source>
</evidence>
<comment type="caution">
    <text evidence="1">The sequence shown here is derived from an EMBL/GenBank/DDBJ whole genome shotgun (WGS) entry which is preliminary data.</text>
</comment>
<evidence type="ECO:0000313" key="1">
    <source>
        <dbReference type="EMBL" id="EJR31631.1"/>
    </source>
</evidence>
<gene>
    <name evidence="1" type="ORF">III_05289</name>
</gene>
<dbReference type="EMBL" id="AHEV01000042">
    <property type="protein sequence ID" value="EJR31631.1"/>
    <property type="molecule type" value="Genomic_DNA"/>
</dbReference>
<protein>
    <submittedName>
        <fullName evidence="1">Uncharacterized protein</fullName>
    </submittedName>
</protein>